<gene>
    <name evidence="1" type="ordered locus">Bsel_2971</name>
</gene>
<dbReference type="Proteomes" id="UP000000271">
    <property type="component" value="Chromosome"/>
</dbReference>
<dbReference type="RefSeq" id="WP_013173866.1">
    <property type="nucleotide sequence ID" value="NC_014219.1"/>
</dbReference>
<name>D6XZV4_BACIE</name>
<organism evidence="1 2">
    <name type="scientific">Bacillus selenitireducens (strain ATCC 700615 / DSM 15326 / MLS10)</name>
    <dbReference type="NCBI Taxonomy" id="439292"/>
    <lineage>
        <taxon>Bacteria</taxon>
        <taxon>Bacillati</taxon>
        <taxon>Bacillota</taxon>
        <taxon>Bacilli</taxon>
        <taxon>Bacillales</taxon>
        <taxon>Bacillaceae</taxon>
        <taxon>Salisediminibacterium</taxon>
    </lineage>
</organism>
<dbReference type="AlphaFoldDB" id="D6XZV4"/>
<evidence type="ECO:0000313" key="2">
    <source>
        <dbReference type="Proteomes" id="UP000000271"/>
    </source>
</evidence>
<accession>D6XZV4</accession>
<dbReference type="OrthoDB" id="3010398at2"/>
<protein>
    <submittedName>
        <fullName evidence="1">Uncharacterized protein</fullName>
    </submittedName>
</protein>
<keyword evidence="2" id="KW-1185">Reference proteome</keyword>
<sequence length="193" mass="22924">MDKNCYDLRNAIFSLHTRRFGTVSEIMIKKLLSYGPSKNQFHDLYDKSNNLRVEVKFSRAQKKEDTITDENIKKQLEKITSFENRMFPSSDWKHHKFDCNIQQVKSTEFDILFYGIFFADVVMIFRLLPENLNSEINFSDKQHKGNLGEGQFHLNNLTYEKHLQHYFHKKLSYCELNEVISTITTDSKIKIIK</sequence>
<dbReference type="EMBL" id="CP001791">
    <property type="protein sequence ID" value="ADI00456.1"/>
    <property type="molecule type" value="Genomic_DNA"/>
</dbReference>
<reference evidence="1" key="1">
    <citation type="submission" date="2009-10" db="EMBL/GenBank/DDBJ databases">
        <title>Complete sequence of Bacillus selenitireducens MLS10.</title>
        <authorList>
            <consortium name="US DOE Joint Genome Institute"/>
            <person name="Lucas S."/>
            <person name="Copeland A."/>
            <person name="Lapidus A."/>
            <person name="Glavina del Rio T."/>
            <person name="Dalin E."/>
            <person name="Tice H."/>
            <person name="Bruce D."/>
            <person name="Goodwin L."/>
            <person name="Pitluck S."/>
            <person name="Sims D."/>
            <person name="Brettin T."/>
            <person name="Detter J.C."/>
            <person name="Han C."/>
            <person name="Larimer F."/>
            <person name="Land M."/>
            <person name="Hauser L."/>
            <person name="Kyrpides N."/>
            <person name="Ovchinnikova G."/>
            <person name="Stolz J."/>
        </authorList>
    </citation>
    <scope>NUCLEOTIDE SEQUENCE [LARGE SCALE GENOMIC DNA]</scope>
    <source>
        <strain evidence="1">MLS10</strain>
    </source>
</reference>
<proteinExistence type="predicted"/>
<dbReference type="HOGENOM" id="CLU_1479793_0_0_9"/>
<evidence type="ECO:0000313" key="1">
    <source>
        <dbReference type="EMBL" id="ADI00456.1"/>
    </source>
</evidence>
<dbReference type="KEGG" id="bse:Bsel_2971"/>
<dbReference type="eggNOG" id="ENOG50341FX">
    <property type="taxonomic scope" value="Bacteria"/>
</dbReference>